<keyword evidence="4 8" id="KW-0548">Nucleotidyltransferase</keyword>
<accession>R7W1K3</accession>
<keyword evidence="2 8" id="KW-0696">RNA-directed RNA polymerase</keyword>
<keyword evidence="3 8" id="KW-0808">Transferase</keyword>
<evidence type="ECO:0000256" key="3">
    <source>
        <dbReference type="ARBA" id="ARBA00022679"/>
    </source>
</evidence>
<dbReference type="Pfam" id="PF05183">
    <property type="entry name" value="RdRP"/>
    <property type="match status" value="1"/>
</dbReference>
<evidence type="ECO:0000313" key="11">
    <source>
        <dbReference type="EnsemblPlants" id="EMT03668"/>
    </source>
</evidence>
<dbReference type="GO" id="GO:0003723">
    <property type="term" value="F:RNA binding"/>
    <property type="evidence" value="ECO:0007669"/>
    <property type="project" value="UniProtKB-KW"/>
</dbReference>
<dbReference type="Pfam" id="PF26253">
    <property type="entry name" value="RdRP_head"/>
    <property type="match status" value="1"/>
</dbReference>
<dbReference type="InterPro" id="IPR057596">
    <property type="entry name" value="RDRP_core"/>
</dbReference>
<protein>
    <recommendedName>
        <fullName evidence="8">RNA-dependent RNA polymerase</fullName>
        <ecNumber evidence="8">2.7.7.48</ecNumber>
    </recommendedName>
</protein>
<feature type="domain" description="RDRP core" evidence="9">
    <location>
        <begin position="2"/>
        <end position="94"/>
    </location>
</feature>
<evidence type="ECO:0000256" key="4">
    <source>
        <dbReference type="ARBA" id="ARBA00022695"/>
    </source>
</evidence>
<evidence type="ECO:0000256" key="5">
    <source>
        <dbReference type="ARBA" id="ARBA00022884"/>
    </source>
</evidence>
<name>R7W1K3_AEGTA</name>
<dbReference type="ExpressionAtlas" id="R7W1K3">
    <property type="expression patterns" value="baseline"/>
</dbReference>
<dbReference type="GO" id="GO:0031380">
    <property type="term" value="C:nuclear RNA-directed RNA polymerase complex"/>
    <property type="evidence" value="ECO:0007669"/>
    <property type="project" value="TreeGrafter"/>
</dbReference>
<sequence length="363" mass="41693">MEIQKYFVDYMINDSLGAISTAHLVHADRHPMKARSPECLQLAALHSMAVDFAKTGAPAEMPRSLRPKEYPDFMERWDKPTYISNGALGKLYRAAASRMQSAPAPSSLAQSSPAFDPDLEVPGFEEFLASAEECYDMYAEKLSTLMSYYGAEHEDEILTGNIRNRLLYLKKDNKRYFEMKDRIIDSVDGLHKEVQGWFTNRPKAEASRRASAWYRVTYHPEHRRPGKKQFWSFPWIVCDELLKIKESKRWLSDISTVYFSRSSRSVGASARHQSLDPCSRHYLPAMGQLRAVASFRRCLFTSAGVDGFCREPTWKRWSETRLKRTVHRYFGDDRGEQSSIKQKTVLLANRSRLALPLLLGSLV</sequence>
<comment type="function">
    <text evidence="8">Probably involved in the RNA silencing pathway and required for the generation of small interfering RNAs (siRNAs).</text>
</comment>
<keyword evidence="5 8" id="KW-0694">RNA-binding</keyword>
<dbReference type="PANTHER" id="PTHR23079:SF5">
    <property type="entry name" value="RNA-DEPENDENT RNA POLYMERASE 2"/>
    <property type="match status" value="1"/>
</dbReference>
<dbReference type="GO" id="GO:0030422">
    <property type="term" value="P:siRNA processing"/>
    <property type="evidence" value="ECO:0007669"/>
    <property type="project" value="TreeGrafter"/>
</dbReference>
<evidence type="ECO:0000256" key="7">
    <source>
        <dbReference type="ARBA" id="ARBA00048744"/>
    </source>
</evidence>
<dbReference type="PANTHER" id="PTHR23079">
    <property type="entry name" value="RNA-DEPENDENT RNA POLYMERASE"/>
    <property type="match status" value="1"/>
</dbReference>
<comment type="similarity">
    <text evidence="1 8">Belongs to the RdRP family.</text>
</comment>
<evidence type="ECO:0000256" key="8">
    <source>
        <dbReference type="RuleBase" id="RU363098"/>
    </source>
</evidence>
<evidence type="ECO:0000256" key="6">
    <source>
        <dbReference type="ARBA" id="ARBA00023158"/>
    </source>
</evidence>
<organism evidence="11">
    <name type="scientific">Aegilops tauschii</name>
    <name type="common">Tausch's goatgrass</name>
    <name type="synonym">Aegilops squarrosa</name>
    <dbReference type="NCBI Taxonomy" id="37682"/>
    <lineage>
        <taxon>Eukaryota</taxon>
        <taxon>Viridiplantae</taxon>
        <taxon>Streptophyta</taxon>
        <taxon>Embryophyta</taxon>
        <taxon>Tracheophyta</taxon>
        <taxon>Spermatophyta</taxon>
        <taxon>Magnoliopsida</taxon>
        <taxon>Liliopsida</taxon>
        <taxon>Poales</taxon>
        <taxon>Poaceae</taxon>
        <taxon>BOP clade</taxon>
        <taxon>Pooideae</taxon>
        <taxon>Triticodae</taxon>
        <taxon>Triticeae</taxon>
        <taxon>Triticinae</taxon>
        <taxon>Aegilops</taxon>
    </lineage>
</organism>
<dbReference type="EnsemblPlants" id="EMT03668">
    <property type="protein sequence ID" value="EMT03668"/>
    <property type="gene ID" value="F775_11670"/>
</dbReference>
<dbReference type="InterPro" id="IPR058752">
    <property type="entry name" value="RDRP_C_head"/>
</dbReference>
<comment type="catalytic activity">
    <reaction evidence="7 8">
        <text>RNA(n) + a ribonucleoside 5'-triphosphate = RNA(n+1) + diphosphate</text>
        <dbReference type="Rhea" id="RHEA:21248"/>
        <dbReference type="Rhea" id="RHEA-COMP:14527"/>
        <dbReference type="Rhea" id="RHEA-COMP:17342"/>
        <dbReference type="ChEBI" id="CHEBI:33019"/>
        <dbReference type="ChEBI" id="CHEBI:61557"/>
        <dbReference type="ChEBI" id="CHEBI:140395"/>
        <dbReference type="EC" id="2.7.7.48"/>
    </reaction>
</comment>
<evidence type="ECO:0000256" key="1">
    <source>
        <dbReference type="ARBA" id="ARBA00005762"/>
    </source>
</evidence>
<evidence type="ECO:0000259" key="9">
    <source>
        <dbReference type="Pfam" id="PF05183"/>
    </source>
</evidence>
<evidence type="ECO:0000256" key="2">
    <source>
        <dbReference type="ARBA" id="ARBA00022484"/>
    </source>
</evidence>
<dbReference type="GO" id="GO:0003968">
    <property type="term" value="F:RNA-directed RNA polymerase activity"/>
    <property type="evidence" value="ECO:0007669"/>
    <property type="project" value="UniProtKB-KW"/>
</dbReference>
<dbReference type="AlphaFoldDB" id="R7W1K3"/>
<keyword evidence="6 8" id="KW-0943">RNA-mediated gene silencing</keyword>
<evidence type="ECO:0000259" key="10">
    <source>
        <dbReference type="Pfam" id="PF26253"/>
    </source>
</evidence>
<proteinExistence type="inferred from homology"/>
<dbReference type="EC" id="2.7.7.48" evidence="8"/>
<feature type="domain" description="RDRP C-terminal head" evidence="10">
    <location>
        <begin position="115"/>
        <end position="247"/>
    </location>
</feature>
<reference evidence="11" key="1">
    <citation type="submission" date="2015-06" db="UniProtKB">
        <authorList>
            <consortium name="EnsemblPlants"/>
        </authorList>
    </citation>
    <scope>IDENTIFICATION</scope>
</reference>
<dbReference type="InterPro" id="IPR007855">
    <property type="entry name" value="RDRP"/>
</dbReference>